<dbReference type="RefSeq" id="WP_116182991.1">
    <property type="nucleotide sequence ID" value="NZ_QTJX01000001.1"/>
</dbReference>
<accession>A0A371JTI8</accession>
<proteinExistence type="predicted"/>
<dbReference type="NCBIfam" id="NF041200">
    <property type="entry name" value="mob_BfmA_Nterm"/>
    <property type="match status" value="1"/>
</dbReference>
<evidence type="ECO:0000313" key="2">
    <source>
        <dbReference type="Proteomes" id="UP000261828"/>
    </source>
</evidence>
<dbReference type="AlphaFoldDB" id="A0A371JTI8"/>
<keyword evidence="2" id="KW-1185">Reference proteome</keyword>
<dbReference type="InterPro" id="IPR048012">
    <property type="entry name" value="BfmA-like_N"/>
</dbReference>
<protein>
    <submittedName>
        <fullName evidence="1">Uncharacterized protein</fullName>
    </submittedName>
</protein>
<dbReference type="EMBL" id="QTJX01000001">
    <property type="protein sequence ID" value="RDY61108.1"/>
    <property type="molecule type" value="Genomic_DNA"/>
</dbReference>
<dbReference type="OrthoDB" id="1441069at2"/>
<comment type="caution">
    <text evidence="1">The sequence shown here is derived from an EMBL/GenBank/DDBJ whole genome shotgun (WGS) entry which is preliminary data.</text>
</comment>
<dbReference type="Proteomes" id="UP000261828">
    <property type="component" value="Unassembled WGS sequence"/>
</dbReference>
<name>A0A371JTI8_9FLAO</name>
<evidence type="ECO:0000313" key="1">
    <source>
        <dbReference type="EMBL" id="RDY61108.1"/>
    </source>
</evidence>
<sequence>MIVKGKYRYSYSTINLKTGVANRFRKFSKRVAPSHSETLQKMMDFFQWHGFDPSERSSKGILDEIQKNRKRMEAAIAIIRDIEITQTKPTNAILHALLEQKIKDEPVRKEQRPLKKEPEIEITVPRIRYERLMDKMGMLKRESQYVVDHITLIKPSFGKPYLKLEITEGELENYKRTLQNL</sequence>
<reference evidence="1 2" key="1">
    <citation type="submission" date="2018-08" db="EMBL/GenBank/DDBJ databases">
        <title>Muricauda nanhaiensis sp. nov., isolated from seawater of the South China Sea.</title>
        <authorList>
            <person name="Dang Y."/>
        </authorList>
    </citation>
    <scope>NUCLEOTIDE SEQUENCE [LARGE SCALE GENOMIC DNA]</scope>
    <source>
        <strain evidence="1 2">SM1704</strain>
    </source>
</reference>
<gene>
    <name evidence="1" type="ORF">DX873_02755</name>
</gene>
<organism evidence="1 2">
    <name type="scientific">Flagellimonas nanhaiensis</name>
    <dbReference type="NCBI Taxonomy" id="2292706"/>
    <lineage>
        <taxon>Bacteria</taxon>
        <taxon>Pseudomonadati</taxon>
        <taxon>Bacteroidota</taxon>
        <taxon>Flavobacteriia</taxon>
        <taxon>Flavobacteriales</taxon>
        <taxon>Flavobacteriaceae</taxon>
        <taxon>Flagellimonas</taxon>
    </lineage>
</organism>